<dbReference type="OrthoDB" id="9806326at2"/>
<dbReference type="Pfam" id="PF01963">
    <property type="entry name" value="TraB_PrgY_gumN"/>
    <property type="match status" value="1"/>
</dbReference>
<evidence type="ECO:0000313" key="1">
    <source>
        <dbReference type="EMBL" id="MXP09572.1"/>
    </source>
</evidence>
<sequence>MAASLAFAGPAIAQDAAAAEPQAEAAAQKATPALWRVSDDDTTIYLFGTVHLLPEGIDWESGVIGDAMGASDELVTELGEIDEAALGATMGQRGVFTDGTTLRSLLDDDQRARYEAVVTGLGAPVEAFDQVEPWMVAVTLSMLPLMKEGWNPEEGGEAKIDAIFDAREIDAEGLETVEEQIDFFDTLPQDVQVEYLMSIIDDFDEVGTVMTDILGEWREGDVDAIAALIKQSFGDPVLYKRLLIDRNERWSVWIDDRMDEPGTVFIAVGAGHLAGQDSVQDFLQKRGISVTRVQ</sequence>
<reference evidence="1 2" key="1">
    <citation type="submission" date="2019-12" db="EMBL/GenBank/DDBJ databases">
        <title>Genomic-based taxomic classification of the family Erythrobacteraceae.</title>
        <authorList>
            <person name="Xu L."/>
        </authorList>
    </citation>
    <scope>NUCLEOTIDE SEQUENCE [LARGE SCALE GENOMIC DNA]</scope>
    <source>
        <strain evidence="1 2">LMG 29519</strain>
    </source>
</reference>
<proteinExistence type="predicted"/>
<protein>
    <submittedName>
        <fullName evidence="1">TraB/GumN family protein</fullName>
    </submittedName>
</protein>
<dbReference type="PANTHER" id="PTHR40590:SF1">
    <property type="entry name" value="CYTOPLASMIC PROTEIN"/>
    <property type="match status" value="1"/>
</dbReference>
<name>A0A6I4U561_9SPHN</name>
<comment type="caution">
    <text evidence="1">The sequence shown here is derived from an EMBL/GenBank/DDBJ whole genome shotgun (WGS) entry which is preliminary data.</text>
</comment>
<accession>A0A6I4U561</accession>
<keyword evidence="2" id="KW-1185">Reference proteome</keyword>
<dbReference type="AlphaFoldDB" id="A0A6I4U561"/>
<dbReference type="PANTHER" id="PTHR40590">
    <property type="entry name" value="CYTOPLASMIC PROTEIN-RELATED"/>
    <property type="match status" value="1"/>
</dbReference>
<evidence type="ECO:0000313" key="2">
    <source>
        <dbReference type="Proteomes" id="UP000429229"/>
    </source>
</evidence>
<dbReference type="EMBL" id="WTYR01000001">
    <property type="protein sequence ID" value="MXP09572.1"/>
    <property type="molecule type" value="Genomic_DNA"/>
</dbReference>
<dbReference type="InterPro" id="IPR002816">
    <property type="entry name" value="TraB/PrgY/GumN_fam"/>
</dbReference>
<dbReference type="InterPro" id="IPR047111">
    <property type="entry name" value="YbaP-like"/>
</dbReference>
<gene>
    <name evidence="1" type="ORF">GRI68_05215</name>
</gene>
<dbReference type="CDD" id="cd14789">
    <property type="entry name" value="Tiki"/>
    <property type="match status" value="1"/>
</dbReference>
<dbReference type="Proteomes" id="UP000429229">
    <property type="component" value="Unassembled WGS sequence"/>
</dbReference>
<organism evidence="1 2">
    <name type="scientific">Alteriqipengyuania halimionae</name>
    <dbReference type="NCBI Taxonomy" id="1926630"/>
    <lineage>
        <taxon>Bacteria</taxon>
        <taxon>Pseudomonadati</taxon>
        <taxon>Pseudomonadota</taxon>
        <taxon>Alphaproteobacteria</taxon>
        <taxon>Sphingomonadales</taxon>
        <taxon>Erythrobacteraceae</taxon>
        <taxon>Alteriqipengyuania</taxon>
    </lineage>
</organism>